<dbReference type="EMBL" id="CP036272">
    <property type="protein sequence ID" value="QDT59223.1"/>
    <property type="molecule type" value="Genomic_DNA"/>
</dbReference>
<dbReference type="InterPro" id="IPR012495">
    <property type="entry name" value="TadE-like_dom"/>
</dbReference>
<evidence type="ECO:0000313" key="4">
    <source>
        <dbReference type="EMBL" id="QDT59223.1"/>
    </source>
</evidence>
<dbReference type="Proteomes" id="UP000315003">
    <property type="component" value="Chromosome"/>
</dbReference>
<reference evidence="4 5" key="1">
    <citation type="submission" date="2019-02" db="EMBL/GenBank/DDBJ databases">
        <title>Deep-cultivation of Planctomycetes and their phenomic and genomic characterization uncovers novel biology.</title>
        <authorList>
            <person name="Wiegand S."/>
            <person name="Jogler M."/>
            <person name="Boedeker C."/>
            <person name="Pinto D."/>
            <person name="Vollmers J."/>
            <person name="Rivas-Marin E."/>
            <person name="Kohn T."/>
            <person name="Peeters S.H."/>
            <person name="Heuer A."/>
            <person name="Rast P."/>
            <person name="Oberbeckmann S."/>
            <person name="Bunk B."/>
            <person name="Jeske O."/>
            <person name="Meyerdierks A."/>
            <person name="Storesund J.E."/>
            <person name="Kallscheuer N."/>
            <person name="Luecker S."/>
            <person name="Lage O.M."/>
            <person name="Pohl T."/>
            <person name="Merkel B.J."/>
            <person name="Hornburger P."/>
            <person name="Mueller R.-W."/>
            <person name="Bruemmer F."/>
            <person name="Labrenz M."/>
            <person name="Spormann A.M."/>
            <person name="Op den Camp H."/>
            <person name="Overmann J."/>
            <person name="Amann R."/>
            <person name="Jetten M.S.M."/>
            <person name="Mascher T."/>
            <person name="Medema M.H."/>
            <person name="Devos D.P."/>
            <person name="Kaster A.-K."/>
            <person name="Ovreas L."/>
            <person name="Rohde M."/>
            <person name="Galperin M.Y."/>
            <person name="Jogler C."/>
        </authorList>
    </citation>
    <scope>NUCLEOTIDE SEQUENCE [LARGE SCALE GENOMIC DNA]</scope>
    <source>
        <strain evidence="4 5">SV_7m_r</strain>
    </source>
</reference>
<protein>
    <submittedName>
        <fullName evidence="4">TadE-like protein</fullName>
    </submittedName>
</protein>
<keyword evidence="2" id="KW-0472">Membrane</keyword>
<keyword evidence="2" id="KW-0812">Transmembrane</keyword>
<evidence type="ECO:0000256" key="1">
    <source>
        <dbReference type="SAM" id="MobiDB-lite"/>
    </source>
</evidence>
<feature type="region of interest" description="Disordered" evidence="1">
    <location>
        <begin position="287"/>
        <end position="311"/>
    </location>
</feature>
<feature type="transmembrane region" description="Helical" evidence="2">
    <location>
        <begin position="21"/>
        <end position="43"/>
    </location>
</feature>
<name>A0A517ST07_9BACT</name>
<keyword evidence="2" id="KW-1133">Transmembrane helix</keyword>
<evidence type="ECO:0000313" key="5">
    <source>
        <dbReference type="Proteomes" id="UP000315003"/>
    </source>
</evidence>
<sequence length="341" mass="37219">MNIPTQRHSGPRRTGQAMLELALLIPIIVIIIGGTISLGLFFFQANVLQQAVDVGAQEIARMPFPPDQELGLGRFDLCTGADYVCDNERFKEQIYDEKFLVIPDSQWGSGTPYNGDFQSFCASELPLLNRLMVPAMVRDYRLGVTKYPGAIVNISTGADPNFPFTVLIPLVQYGAASTQTDDTKFPSSVRSASETIVRWVKPVEEILADHDGDANTPSEGPFKLSYDSAPADDGNFQPGMVALRINYPAQSTGLLNRVDGGIVVVTGSVNDASGQNLSQCYSMVDTTQDNPLGLGDTDEQDGSEPNGGEFGLGELEVLTRTVRPYRTVMSFQAIYRREVFE</sequence>
<evidence type="ECO:0000259" key="3">
    <source>
        <dbReference type="Pfam" id="PF07811"/>
    </source>
</evidence>
<keyword evidence="5" id="KW-1185">Reference proteome</keyword>
<evidence type="ECO:0000256" key="2">
    <source>
        <dbReference type="SAM" id="Phobius"/>
    </source>
</evidence>
<dbReference type="Pfam" id="PF07811">
    <property type="entry name" value="TadE"/>
    <property type="match status" value="1"/>
</dbReference>
<feature type="domain" description="TadE-like" evidence="3">
    <location>
        <begin position="15"/>
        <end position="56"/>
    </location>
</feature>
<proteinExistence type="predicted"/>
<organism evidence="4 5">
    <name type="scientific">Stieleria bergensis</name>
    <dbReference type="NCBI Taxonomy" id="2528025"/>
    <lineage>
        <taxon>Bacteria</taxon>
        <taxon>Pseudomonadati</taxon>
        <taxon>Planctomycetota</taxon>
        <taxon>Planctomycetia</taxon>
        <taxon>Pirellulales</taxon>
        <taxon>Pirellulaceae</taxon>
        <taxon>Stieleria</taxon>
    </lineage>
</organism>
<dbReference type="AlphaFoldDB" id="A0A517ST07"/>
<accession>A0A517ST07</accession>
<dbReference type="RefSeq" id="WP_419188255.1">
    <property type="nucleotide sequence ID" value="NZ_CP036272.1"/>
</dbReference>
<gene>
    <name evidence="4" type="ORF">SV7mr_17300</name>
</gene>